<dbReference type="InterPro" id="IPR023341">
    <property type="entry name" value="MABP"/>
</dbReference>
<dbReference type="InParanoid" id="K1PEQ3"/>
<keyword evidence="6" id="KW-0472">Membrane</keyword>
<dbReference type="GO" id="GO:0015031">
    <property type="term" value="P:protein transport"/>
    <property type="evidence" value="ECO:0007669"/>
    <property type="project" value="UniProtKB-KW"/>
</dbReference>
<evidence type="ECO:0000256" key="1">
    <source>
        <dbReference type="ARBA" id="ARBA00004633"/>
    </source>
</evidence>
<dbReference type="HOGENOM" id="CLU_064823_1_0_1"/>
<evidence type="ECO:0000313" key="8">
    <source>
        <dbReference type="EMBL" id="EKC22387.1"/>
    </source>
</evidence>
<dbReference type="FunFam" id="2.100.10.50:FF:000002">
    <property type="entry name" value="Multivesicular body subunit 12B"/>
    <property type="match status" value="1"/>
</dbReference>
<evidence type="ECO:0000256" key="5">
    <source>
        <dbReference type="ARBA" id="ARBA00022927"/>
    </source>
</evidence>
<comment type="function">
    <text evidence="7">Component of the ESCRT-I complex, a regulator of vesicular trafficking process. Required for the sorting of endocytic ubiquitinated cargos into multivesicular bodies.</text>
</comment>
<dbReference type="GO" id="GO:0046755">
    <property type="term" value="P:viral budding"/>
    <property type="evidence" value="ECO:0007669"/>
    <property type="project" value="TreeGrafter"/>
</dbReference>
<evidence type="ECO:0000256" key="6">
    <source>
        <dbReference type="ARBA" id="ARBA00023136"/>
    </source>
</evidence>
<dbReference type="Gene3D" id="2.100.10.50">
    <property type="match status" value="1"/>
</dbReference>
<dbReference type="Pfam" id="PF10240">
    <property type="entry name" value="DUF2464"/>
    <property type="match status" value="1"/>
</dbReference>
<comment type="similarity">
    <text evidence="2">Belongs to the MVB12 family.</text>
</comment>
<dbReference type="FunCoup" id="K1PEQ3">
    <property type="interactions" value="246"/>
</dbReference>
<accession>K1PEQ3</accession>
<dbReference type="InterPro" id="IPR018798">
    <property type="entry name" value="MVB12A/B"/>
</dbReference>
<evidence type="ECO:0000256" key="3">
    <source>
        <dbReference type="ARBA" id="ARBA00022448"/>
    </source>
</evidence>
<evidence type="ECO:0000256" key="7">
    <source>
        <dbReference type="ARBA" id="ARBA00053101"/>
    </source>
</evidence>
<evidence type="ECO:0000256" key="2">
    <source>
        <dbReference type="ARBA" id="ARBA00010432"/>
    </source>
</evidence>
<comment type="subcellular location">
    <subcellularLocation>
        <location evidence="1">Late endosome membrane</location>
        <topology evidence="1">Peripheral membrane protein</topology>
    </subcellularLocation>
</comment>
<dbReference type="GO" id="GO:0031902">
    <property type="term" value="C:late endosome membrane"/>
    <property type="evidence" value="ECO:0007669"/>
    <property type="project" value="UniProtKB-SubCell"/>
</dbReference>
<gene>
    <name evidence="8" type="ORF">CGI_10002363</name>
</gene>
<dbReference type="InterPro" id="IPR040297">
    <property type="entry name" value="MVB12B"/>
</dbReference>
<proteinExistence type="inferred from homology"/>
<dbReference type="AlphaFoldDB" id="K1PEQ3"/>
<dbReference type="GO" id="GO:0019075">
    <property type="term" value="P:virus maturation"/>
    <property type="evidence" value="ECO:0007669"/>
    <property type="project" value="TreeGrafter"/>
</dbReference>
<dbReference type="GO" id="GO:0042058">
    <property type="term" value="P:regulation of epidermal growth factor receptor signaling pathway"/>
    <property type="evidence" value="ECO:0007669"/>
    <property type="project" value="TreeGrafter"/>
</dbReference>
<evidence type="ECO:0000256" key="4">
    <source>
        <dbReference type="ARBA" id="ARBA00022753"/>
    </source>
</evidence>
<organism evidence="8">
    <name type="scientific">Magallana gigas</name>
    <name type="common">Pacific oyster</name>
    <name type="synonym">Crassostrea gigas</name>
    <dbReference type="NCBI Taxonomy" id="29159"/>
    <lineage>
        <taxon>Eukaryota</taxon>
        <taxon>Metazoa</taxon>
        <taxon>Spiralia</taxon>
        <taxon>Lophotrochozoa</taxon>
        <taxon>Mollusca</taxon>
        <taxon>Bivalvia</taxon>
        <taxon>Autobranchia</taxon>
        <taxon>Pteriomorphia</taxon>
        <taxon>Ostreida</taxon>
        <taxon>Ostreoidea</taxon>
        <taxon>Ostreidae</taxon>
        <taxon>Magallana</taxon>
    </lineage>
</organism>
<protein>
    <submittedName>
        <fullName evidence="8">Multivesicular body subunit 12B</fullName>
    </submittedName>
</protein>
<dbReference type="EMBL" id="JH818699">
    <property type="protein sequence ID" value="EKC22387.1"/>
    <property type="molecule type" value="Genomic_DNA"/>
</dbReference>
<dbReference type="GO" id="GO:0000813">
    <property type="term" value="C:ESCRT I complex"/>
    <property type="evidence" value="ECO:0007669"/>
    <property type="project" value="InterPro"/>
</dbReference>
<dbReference type="PANTHER" id="PTHR31547:SF1">
    <property type="entry name" value="MULTIVESICULAR BODY SUBUNIT 12B"/>
    <property type="match status" value="1"/>
</dbReference>
<reference evidence="8" key="1">
    <citation type="journal article" date="2012" name="Nature">
        <title>The oyster genome reveals stress adaptation and complexity of shell formation.</title>
        <authorList>
            <person name="Zhang G."/>
            <person name="Fang X."/>
            <person name="Guo X."/>
            <person name="Li L."/>
            <person name="Luo R."/>
            <person name="Xu F."/>
            <person name="Yang P."/>
            <person name="Zhang L."/>
            <person name="Wang X."/>
            <person name="Qi H."/>
            <person name="Xiong Z."/>
            <person name="Que H."/>
            <person name="Xie Y."/>
            <person name="Holland P.W."/>
            <person name="Paps J."/>
            <person name="Zhu Y."/>
            <person name="Wu F."/>
            <person name="Chen Y."/>
            <person name="Wang J."/>
            <person name="Peng C."/>
            <person name="Meng J."/>
            <person name="Yang L."/>
            <person name="Liu J."/>
            <person name="Wen B."/>
            <person name="Zhang N."/>
            <person name="Huang Z."/>
            <person name="Zhu Q."/>
            <person name="Feng Y."/>
            <person name="Mount A."/>
            <person name="Hedgecock D."/>
            <person name="Xu Z."/>
            <person name="Liu Y."/>
            <person name="Domazet-Loso T."/>
            <person name="Du Y."/>
            <person name="Sun X."/>
            <person name="Zhang S."/>
            <person name="Liu B."/>
            <person name="Cheng P."/>
            <person name="Jiang X."/>
            <person name="Li J."/>
            <person name="Fan D."/>
            <person name="Wang W."/>
            <person name="Fu W."/>
            <person name="Wang T."/>
            <person name="Wang B."/>
            <person name="Zhang J."/>
            <person name="Peng Z."/>
            <person name="Li Y."/>
            <person name="Li N."/>
            <person name="Wang J."/>
            <person name="Chen M."/>
            <person name="He Y."/>
            <person name="Tan F."/>
            <person name="Song X."/>
            <person name="Zheng Q."/>
            <person name="Huang R."/>
            <person name="Yang H."/>
            <person name="Du X."/>
            <person name="Chen L."/>
            <person name="Yang M."/>
            <person name="Gaffney P.M."/>
            <person name="Wang S."/>
            <person name="Luo L."/>
            <person name="She Z."/>
            <person name="Ming Y."/>
            <person name="Huang W."/>
            <person name="Zhang S."/>
            <person name="Huang B."/>
            <person name="Zhang Y."/>
            <person name="Qu T."/>
            <person name="Ni P."/>
            <person name="Miao G."/>
            <person name="Wang J."/>
            <person name="Wang Q."/>
            <person name="Steinberg C.E."/>
            <person name="Wang H."/>
            <person name="Li N."/>
            <person name="Qian L."/>
            <person name="Zhang G."/>
            <person name="Li Y."/>
            <person name="Yang H."/>
            <person name="Liu X."/>
            <person name="Wang J."/>
            <person name="Yin Y."/>
            <person name="Wang J."/>
        </authorList>
    </citation>
    <scope>NUCLEOTIDE SEQUENCE [LARGE SCALE GENOMIC DNA]</scope>
    <source>
        <strain evidence="8">05x7-T-G4-1.051#20</strain>
    </source>
</reference>
<dbReference type="PANTHER" id="PTHR31547">
    <property type="entry name" value="MULTIVESICULAR BODY SUBUNIT 12B"/>
    <property type="match status" value="1"/>
</dbReference>
<keyword evidence="4" id="KW-0967">Endosome</keyword>
<keyword evidence="3" id="KW-0813">Transport</keyword>
<keyword evidence="5" id="KW-0653">Protein transport</keyword>
<sequence>MQPNVLLLFYHCRSSYTTLQDSDMADVDRPITQVAIVADSTRCPPGFTLIDRTYDRRDDADLWRDGLFGRKVVRFLCVEKMPPSPGRDVLVDVAVIGERDAIPAGFTCVDFTSDTREKAVKKKMLCVRYMSSDLTNDAICELILLTKGVRRPPNGYTLVGELNYMGLCYKMAGFRKPGVQMDSHQGHANDSTFHTQGYTTQSTPMNMSSLASNLPYNPTPYKKNGPLERGTSFTDSAHTLQALQGLPFELNRKVFSDDLDISIPQIPYKSIMDIENQYSYDFSVERSAAARVP</sequence>
<dbReference type="PROSITE" id="PS51497">
    <property type="entry name" value="UMA"/>
    <property type="match status" value="1"/>
</dbReference>
<dbReference type="PROSITE" id="PS51498">
    <property type="entry name" value="MABP"/>
    <property type="match status" value="1"/>
</dbReference>
<name>K1PEQ3_MAGGI</name>
<dbReference type="InterPro" id="IPR023340">
    <property type="entry name" value="UMA"/>
</dbReference>